<organism evidence="2 3">
    <name type="scientific">Cellulomonas fengjieae</name>
    <dbReference type="NCBI Taxonomy" id="2819978"/>
    <lineage>
        <taxon>Bacteria</taxon>
        <taxon>Bacillati</taxon>
        <taxon>Actinomycetota</taxon>
        <taxon>Actinomycetes</taxon>
        <taxon>Micrococcales</taxon>
        <taxon>Cellulomonadaceae</taxon>
        <taxon>Cellulomonas</taxon>
    </lineage>
</organism>
<keyword evidence="3" id="KW-1185">Reference proteome</keyword>
<proteinExistence type="predicted"/>
<protein>
    <recommendedName>
        <fullName evidence="4">DUF4126 domain-containing protein</fullName>
    </recommendedName>
</protein>
<evidence type="ECO:0008006" key="4">
    <source>
        <dbReference type="Google" id="ProtNLM"/>
    </source>
</evidence>
<name>A0ABS3SH77_9CELL</name>
<evidence type="ECO:0000313" key="3">
    <source>
        <dbReference type="Proteomes" id="UP000678317"/>
    </source>
</evidence>
<gene>
    <name evidence="2" type="ORF">J4035_10650</name>
</gene>
<dbReference type="RefSeq" id="WP_208289607.1">
    <property type="nucleotide sequence ID" value="NZ_CP074404.1"/>
</dbReference>
<reference evidence="2 3" key="1">
    <citation type="submission" date="2021-03" db="EMBL/GenBank/DDBJ databases">
        <title>novel species in genus Cellulomonas.</title>
        <authorList>
            <person name="Zhang G."/>
        </authorList>
    </citation>
    <scope>NUCLEOTIDE SEQUENCE [LARGE SCALE GENOMIC DNA]</scope>
    <source>
        <strain evidence="3">zg-ZUI188</strain>
    </source>
</reference>
<comment type="caution">
    <text evidence="2">The sequence shown here is derived from an EMBL/GenBank/DDBJ whole genome shotgun (WGS) entry which is preliminary data.</text>
</comment>
<dbReference type="Proteomes" id="UP000678317">
    <property type="component" value="Unassembled WGS sequence"/>
</dbReference>
<evidence type="ECO:0000256" key="1">
    <source>
        <dbReference type="SAM" id="MobiDB-lite"/>
    </source>
</evidence>
<feature type="region of interest" description="Disordered" evidence="1">
    <location>
        <begin position="156"/>
        <end position="184"/>
    </location>
</feature>
<sequence length="184" mass="18287">MLTRLDDAPARRRPRAGLVLRSLLLGWAAGARSSLGPAAPTIAGDHHPVLRAGAATAVAGELLVDKLPVAPSRLAYGGAFVRAASGAVGATLLAARDGSRPFAPALAGAAGGLAGAYGGVAWRGWAAGHVPDWQAALAEDVVALTAAALACAPGRLRPPALEGRGSSGYSGRARRGPRTATTPP</sequence>
<feature type="compositionally biased region" description="Low complexity" evidence="1">
    <location>
        <begin position="156"/>
        <end position="171"/>
    </location>
</feature>
<accession>A0ABS3SH77</accession>
<evidence type="ECO:0000313" key="2">
    <source>
        <dbReference type="EMBL" id="MBO3085098.1"/>
    </source>
</evidence>
<dbReference type="EMBL" id="JAGFBM010000005">
    <property type="protein sequence ID" value="MBO3085098.1"/>
    <property type="molecule type" value="Genomic_DNA"/>
</dbReference>